<feature type="domain" description="Thioredoxin" evidence="3">
    <location>
        <begin position="429"/>
        <end position="594"/>
    </location>
</feature>
<evidence type="ECO:0000313" key="4">
    <source>
        <dbReference type="EMBL" id="MDC0716328.1"/>
    </source>
</evidence>
<feature type="chain" id="PRO_5046468834" evidence="2">
    <location>
        <begin position="22"/>
        <end position="596"/>
    </location>
</feature>
<sequence>MRRISWLFALVACGPAAQAPAGPAPAPEANVAVVPETPAAAGSVTGRLRAHDGSPLRAGEFALIRNGFMKPAARGPLGEDGSFRVEIEPGMYILAVSAVDHAQLVQALQVTGPVEVTGNLGTYARPEPGASLQVHLQWQDAAGAQLGAESRTAPRGPAGAYRLDLSGRPPRAARLRYQLDSGTGRTYNGPLADRHESDGGGDFWSVVDLVGQSALELDLARLPPADRPAQLEWRGEPSGMRALRLFRDAWQPRVSALQQSMTHQDGKLLVPDATWRATMAALAAEALAEADAAADDDTRLLLRLAHLDLFTGHDDHADARARADWLLARVDPLDRRLSAFWNLTNLLSRVLDTADETFAARAEAWLARAAAQEDAGTALDALSLLLYRARDRGLDDRVAELYASAREPRFEGTFTAKYLAEQFDPDRALQRGKPLPEFRFPALDVGAPAVSQADRRGKLYFIEFWATWCGPCVADMPDIHAAYAAINGAAPGPGPDGLHKLGAVAQPRIEFVFVSFDQGPGVVQDFRAQHWSMPWTHAFVGLAGEREVMARFGFSGVPTGVLVDEEGKILELGADLRGERLRPTLERALARAPRPI</sequence>
<protein>
    <submittedName>
        <fullName evidence="4">TlpA disulfide reductase family protein</fullName>
    </submittedName>
</protein>
<dbReference type="CDD" id="cd02966">
    <property type="entry name" value="TlpA_like_family"/>
    <property type="match status" value="1"/>
</dbReference>
<dbReference type="PROSITE" id="PS00194">
    <property type="entry name" value="THIOREDOXIN_1"/>
    <property type="match status" value="1"/>
</dbReference>
<dbReference type="InterPro" id="IPR012336">
    <property type="entry name" value="Thioredoxin-like_fold"/>
</dbReference>
<dbReference type="PANTHER" id="PTHR42852:SF13">
    <property type="entry name" value="PROTEIN DIPZ"/>
    <property type="match status" value="1"/>
</dbReference>
<dbReference type="PANTHER" id="PTHR42852">
    <property type="entry name" value="THIOL:DISULFIDE INTERCHANGE PROTEIN DSBE"/>
    <property type="match status" value="1"/>
</dbReference>
<dbReference type="Gene3D" id="3.40.30.10">
    <property type="entry name" value="Glutaredoxin"/>
    <property type="match status" value="1"/>
</dbReference>
<reference evidence="4 5" key="1">
    <citation type="submission" date="2022-11" db="EMBL/GenBank/DDBJ databases">
        <title>Minimal conservation of predation-associated metabolite biosynthetic gene clusters underscores biosynthetic potential of Myxococcota including descriptions for ten novel species: Archangium lansinium sp. nov., Myxococcus landrumus sp. nov., Nannocystis bai.</title>
        <authorList>
            <person name="Ahearne A."/>
            <person name="Stevens C."/>
            <person name="Dowd S."/>
        </authorList>
    </citation>
    <scope>NUCLEOTIDE SEQUENCE [LARGE SCALE GENOMIC DNA]</scope>
    <source>
        <strain evidence="4 5">BB15-2</strain>
    </source>
</reference>
<keyword evidence="1" id="KW-0676">Redox-active center</keyword>
<dbReference type="InterPro" id="IPR050553">
    <property type="entry name" value="Thioredoxin_ResA/DsbE_sf"/>
</dbReference>
<dbReference type="Pfam" id="PF13905">
    <property type="entry name" value="Thioredoxin_8"/>
    <property type="match status" value="1"/>
</dbReference>
<dbReference type="EMBL" id="JAQNDL010000001">
    <property type="protein sequence ID" value="MDC0716328.1"/>
    <property type="molecule type" value="Genomic_DNA"/>
</dbReference>
<proteinExistence type="predicted"/>
<dbReference type="PROSITE" id="PS51352">
    <property type="entry name" value="THIOREDOXIN_2"/>
    <property type="match status" value="1"/>
</dbReference>
<organism evidence="4 5">
    <name type="scientific">Nannocystis bainbridge</name>
    <dbReference type="NCBI Taxonomy" id="2995303"/>
    <lineage>
        <taxon>Bacteria</taxon>
        <taxon>Pseudomonadati</taxon>
        <taxon>Myxococcota</taxon>
        <taxon>Polyangia</taxon>
        <taxon>Nannocystales</taxon>
        <taxon>Nannocystaceae</taxon>
        <taxon>Nannocystis</taxon>
    </lineage>
</organism>
<comment type="caution">
    <text evidence="4">The sequence shown here is derived from an EMBL/GenBank/DDBJ whole genome shotgun (WGS) entry which is preliminary data.</text>
</comment>
<keyword evidence="2" id="KW-0732">Signal</keyword>
<dbReference type="SUPFAM" id="SSF52833">
    <property type="entry name" value="Thioredoxin-like"/>
    <property type="match status" value="1"/>
</dbReference>
<dbReference type="InterPro" id="IPR036249">
    <property type="entry name" value="Thioredoxin-like_sf"/>
</dbReference>
<dbReference type="InterPro" id="IPR013766">
    <property type="entry name" value="Thioredoxin_domain"/>
</dbReference>
<evidence type="ECO:0000256" key="1">
    <source>
        <dbReference type="ARBA" id="ARBA00023284"/>
    </source>
</evidence>
<dbReference type="Proteomes" id="UP001221686">
    <property type="component" value="Unassembled WGS sequence"/>
</dbReference>
<gene>
    <name evidence="4" type="ORF">POL25_05460</name>
</gene>
<evidence type="ECO:0000313" key="5">
    <source>
        <dbReference type="Proteomes" id="UP001221686"/>
    </source>
</evidence>
<accession>A0ABT5DUC9</accession>
<name>A0ABT5DUC9_9BACT</name>
<evidence type="ECO:0000259" key="3">
    <source>
        <dbReference type="PROSITE" id="PS51352"/>
    </source>
</evidence>
<dbReference type="RefSeq" id="WP_272084772.1">
    <property type="nucleotide sequence ID" value="NZ_JAQNDL010000001.1"/>
</dbReference>
<feature type="signal peptide" evidence="2">
    <location>
        <begin position="1"/>
        <end position="21"/>
    </location>
</feature>
<dbReference type="InterPro" id="IPR017937">
    <property type="entry name" value="Thioredoxin_CS"/>
</dbReference>
<evidence type="ECO:0000256" key="2">
    <source>
        <dbReference type="SAM" id="SignalP"/>
    </source>
</evidence>
<keyword evidence="5" id="KW-1185">Reference proteome</keyword>